<evidence type="ECO:0000313" key="15">
    <source>
        <dbReference type="Proteomes" id="UP000434223"/>
    </source>
</evidence>
<gene>
    <name evidence="14" type="primary">rseP</name>
    <name evidence="13" type="ORF">CE91St55_57780</name>
    <name evidence="14" type="ORF">GNE07_02190</name>
</gene>
<dbReference type="RefSeq" id="WP_022032116.1">
    <property type="nucleotide sequence ID" value="NZ_BQNJ01000002.1"/>
</dbReference>
<dbReference type="InterPro" id="IPR036034">
    <property type="entry name" value="PDZ_sf"/>
</dbReference>
<dbReference type="InterPro" id="IPR008915">
    <property type="entry name" value="Peptidase_M50"/>
</dbReference>
<dbReference type="PANTHER" id="PTHR42837:SF2">
    <property type="entry name" value="MEMBRANE METALLOPROTEASE ARASP2, CHLOROPLASTIC-RELATED"/>
    <property type="match status" value="1"/>
</dbReference>
<feature type="domain" description="PDZ" evidence="12">
    <location>
        <begin position="104"/>
        <end position="176"/>
    </location>
</feature>
<feature type="transmembrane region" description="Helical" evidence="11">
    <location>
        <begin position="327"/>
        <end position="345"/>
    </location>
</feature>
<keyword evidence="6 11" id="KW-0378">Hydrolase</keyword>
<keyword evidence="4" id="KW-0645">Protease</keyword>
<evidence type="ECO:0000256" key="10">
    <source>
        <dbReference type="ARBA" id="ARBA00023136"/>
    </source>
</evidence>
<sequence length="352" mass="38195">MSSIIVAVLVFGLIVLIHELGHFLFAKLNGISVVEFSIGMGPRLFHVKKGETTYSLKLLPIGGSCMMLGEDEENPAEGAFQNASIPGRMAVIAAGPVFNFILAFFLALILVGMGGYNVTQIKEVTEGSPAYEAGLKPGDVITGVNEEKMTVYGDYILYRMLKPDEKMSRVSYERTDAQTGRKERGTVLVTPEFNEEYNQYMIGISVSPVNVRTSSFLELVKYGAYEVKYDITVTIKSLGMLLSGKASVNDLSGPVGIVVMIDDSVKAGLTVSVMAAIMNVLSMCILLSANLGIMNLLPIPALDGGRLVFLVIEAVRGKRMDPEKEGMVNLIGMMALMALMVFVVFNDISRFT</sequence>
<dbReference type="EMBL" id="WNME01000001">
    <property type="protein sequence ID" value="MUB61884.1"/>
    <property type="molecule type" value="Genomic_DNA"/>
</dbReference>
<keyword evidence="11" id="KW-0479">Metal-binding</keyword>
<dbReference type="GO" id="GO:0006508">
    <property type="term" value="P:proteolysis"/>
    <property type="evidence" value="ECO:0007669"/>
    <property type="project" value="UniProtKB-KW"/>
</dbReference>
<reference evidence="13" key="2">
    <citation type="submission" date="2022-01" db="EMBL/GenBank/DDBJ databases">
        <title>Novel bile acid biosynthetic pathways are enriched in the microbiome of centenarians.</title>
        <authorList>
            <person name="Sato Y."/>
            <person name="Atarashi K."/>
            <person name="Plichta R.D."/>
            <person name="Arai Y."/>
            <person name="Sasajima S."/>
            <person name="Kearney M.S."/>
            <person name="Suda W."/>
            <person name="Takeshita K."/>
            <person name="Sasaki T."/>
            <person name="Okamoto S."/>
            <person name="Skelly N.A."/>
            <person name="Okamura Y."/>
            <person name="Vlamakis H."/>
            <person name="Li Y."/>
            <person name="Tanoue T."/>
            <person name="Takei H."/>
            <person name="Nittono H."/>
            <person name="Narushima S."/>
            <person name="Irie J."/>
            <person name="Itoh H."/>
            <person name="Moriya K."/>
            <person name="Sugiura Y."/>
            <person name="Suematsu M."/>
            <person name="Moritoki N."/>
            <person name="Shibata S."/>
            <person name="Littman R.D."/>
            <person name="Fischbach A.M."/>
            <person name="Uwamino Y."/>
            <person name="Inoue T."/>
            <person name="Honda A."/>
            <person name="Hattori M."/>
            <person name="Murai T."/>
            <person name="Xavier J.R."/>
            <person name="Hirose N."/>
            <person name="Honda K."/>
        </authorList>
    </citation>
    <scope>NUCLEOTIDE SEQUENCE</scope>
    <source>
        <strain evidence="13">CE91-St55</strain>
    </source>
</reference>
<dbReference type="InterPro" id="IPR001478">
    <property type="entry name" value="PDZ"/>
</dbReference>
<name>A0A174NLN9_9FIRM</name>
<evidence type="ECO:0000256" key="11">
    <source>
        <dbReference type="RuleBase" id="RU362031"/>
    </source>
</evidence>
<keyword evidence="5 11" id="KW-0812">Transmembrane</keyword>
<evidence type="ECO:0000256" key="3">
    <source>
        <dbReference type="ARBA" id="ARBA00007931"/>
    </source>
</evidence>
<keyword evidence="7 11" id="KW-0862">Zinc</keyword>
<dbReference type="InterPro" id="IPR004387">
    <property type="entry name" value="Pept_M50_Zn"/>
</dbReference>
<comment type="caution">
    <text evidence="14">The sequence shown here is derived from an EMBL/GenBank/DDBJ whole genome shotgun (WGS) entry which is preliminary data.</text>
</comment>
<dbReference type="EC" id="3.4.24.-" evidence="11"/>
<dbReference type="SMART" id="SM00228">
    <property type="entry name" value="PDZ"/>
    <property type="match status" value="1"/>
</dbReference>
<protein>
    <recommendedName>
        <fullName evidence="11">Zinc metalloprotease</fullName>
        <ecNumber evidence="11">3.4.24.-</ecNumber>
    </recommendedName>
</protein>
<proteinExistence type="inferred from homology"/>
<dbReference type="GeneID" id="93149516"/>
<dbReference type="CDD" id="cd06163">
    <property type="entry name" value="S2P-M50_PDZ_RseP-like"/>
    <property type="match status" value="1"/>
</dbReference>
<evidence type="ECO:0000313" key="14">
    <source>
        <dbReference type="EMBL" id="MUB61884.1"/>
    </source>
</evidence>
<dbReference type="GO" id="GO:0046872">
    <property type="term" value="F:metal ion binding"/>
    <property type="evidence" value="ECO:0007669"/>
    <property type="project" value="UniProtKB-KW"/>
</dbReference>
<evidence type="ECO:0000256" key="1">
    <source>
        <dbReference type="ARBA" id="ARBA00001947"/>
    </source>
</evidence>
<feature type="transmembrane region" description="Helical" evidence="11">
    <location>
        <begin position="89"/>
        <end position="112"/>
    </location>
</feature>
<dbReference type="NCBIfam" id="TIGR00054">
    <property type="entry name" value="RIP metalloprotease RseP"/>
    <property type="match status" value="1"/>
</dbReference>
<dbReference type="InterPro" id="IPR041489">
    <property type="entry name" value="PDZ_6"/>
</dbReference>
<dbReference type="EMBL" id="BQNJ01000002">
    <property type="protein sequence ID" value="GKH03797.1"/>
    <property type="molecule type" value="Genomic_DNA"/>
</dbReference>
<feature type="transmembrane region" description="Helical" evidence="11">
    <location>
        <begin position="269"/>
        <end position="291"/>
    </location>
</feature>
<dbReference type="Gene3D" id="2.30.42.10">
    <property type="match status" value="1"/>
</dbReference>
<keyword evidence="10 11" id="KW-0472">Membrane</keyword>
<dbReference type="AlphaFoldDB" id="A0A174NLN9"/>
<evidence type="ECO:0000256" key="5">
    <source>
        <dbReference type="ARBA" id="ARBA00022692"/>
    </source>
</evidence>
<comment type="cofactor">
    <cofactor evidence="1 11">
        <name>Zn(2+)</name>
        <dbReference type="ChEBI" id="CHEBI:29105"/>
    </cofactor>
</comment>
<keyword evidence="8 11" id="KW-1133">Transmembrane helix</keyword>
<evidence type="ECO:0000256" key="8">
    <source>
        <dbReference type="ARBA" id="ARBA00022989"/>
    </source>
</evidence>
<comment type="subcellular location">
    <subcellularLocation>
        <location evidence="2">Membrane</location>
        <topology evidence="2">Multi-pass membrane protein</topology>
    </subcellularLocation>
</comment>
<dbReference type="GO" id="GO:0004222">
    <property type="term" value="F:metalloendopeptidase activity"/>
    <property type="evidence" value="ECO:0007669"/>
    <property type="project" value="InterPro"/>
</dbReference>
<evidence type="ECO:0000256" key="6">
    <source>
        <dbReference type="ARBA" id="ARBA00022801"/>
    </source>
</evidence>
<evidence type="ECO:0000256" key="7">
    <source>
        <dbReference type="ARBA" id="ARBA00022833"/>
    </source>
</evidence>
<dbReference type="Proteomes" id="UP000434223">
    <property type="component" value="Unassembled WGS sequence"/>
</dbReference>
<evidence type="ECO:0000259" key="12">
    <source>
        <dbReference type="SMART" id="SM00228"/>
    </source>
</evidence>
<evidence type="ECO:0000256" key="2">
    <source>
        <dbReference type="ARBA" id="ARBA00004141"/>
    </source>
</evidence>
<keyword evidence="9 11" id="KW-0482">Metalloprotease</keyword>
<comment type="similarity">
    <text evidence="3 11">Belongs to the peptidase M50B family.</text>
</comment>
<dbReference type="OrthoDB" id="9782003at2"/>
<dbReference type="Pfam" id="PF02163">
    <property type="entry name" value="Peptidase_M50"/>
    <property type="match status" value="1"/>
</dbReference>
<dbReference type="Proteomes" id="UP001055091">
    <property type="component" value="Unassembled WGS sequence"/>
</dbReference>
<dbReference type="SUPFAM" id="SSF50156">
    <property type="entry name" value="PDZ domain-like"/>
    <property type="match status" value="1"/>
</dbReference>
<dbReference type="PANTHER" id="PTHR42837">
    <property type="entry name" value="REGULATOR OF SIGMA-E PROTEASE RSEP"/>
    <property type="match status" value="1"/>
</dbReference>
<evidence type="ECO:0000256" key="9">
    <source>
        <dbReference type="ARBA" id="ARBA00023049"/>
    </source>
</evidence>
<evidence type="ECO:0000313" key="13">
    <source>
        <dbReference type="EMBL" id="GKH03797.1"/>
    </source>
</evidence>
<organism evidence="14 15">
    <name type="scientific">Hungatella hathewayi</name>
    <dbReference type="NCBI Taxonomy" id="154046"/>
    <lineage>
        <taxon>Bacteria</taxon>
        <taxon>Bacillati</taxon>
        <taxon>Bacillota</taxon>
        <taxon>Clostridia</taxon>
        <taxon>Lachnospirales</taxon>
        <taxon>Lachnospiraceae</taxon>
        <taxon>Hungatella</taxon>
    </lineage>
</organism>
<reference evidence="14 15" key="1">
    <citation type="submission" date="2019-09" db="EMBL/GenBank/DDBJ databases">
        <title>Draft genome sequencing of Hungatella hathewayi 123Y-2.</title>
        <authorList>
            <person name="Lv Q."/>
            <person name="Li S."/>
        </authorList>
    </citation>
    <scope>NUCLEOTIDE SEQUENCE [LARGE SCALE GENOMIC DNA]</scope>
    <source>
        <strain evidence="14 15">123Y-2</strain>
    </source>
</reference>
<dbReference type="Pfam" id="PF17820">
    <property type="entry name" value="PDZ_6"/>
    <property type="match status" value="1"/>
</dbReference>
<evidence type="ECO:0000256" key="4">
    <source>
        <dbReference type="ARBA" id="ARBA00022670"/>
    </source>
</evidence>
<accession>A0A174NLN9</accession>
<dbReference type="GO" id="GO:0016020">
    <property type="term" value="C:membrane"/>
    <property type="evidence" value="ECO:0007669"/>
    <property type="project" value="UniProtKB-SubCell"/>
</dbReference>